<comment type="caution">
    <text evidence="2">The sequence shown here is derived from an EMBL/GenBank/DDBJ whole genome shotgun (WGS) entry which is preliminary data.</text>
</comment>
<dbReference type="Proteomes" id="UP001144372">
    <property type="component" value="Unassembled WGS sequence"/>
</dbReference>
<organism evidence="2 3">
    <name type="scientific">Desulforhabdus amnigena</name>
    <dbReference type="NCBI Taxonomy" id="40218"/>
    <lineage>
        <taxon>Bacteria</taxon>
        <taxon>Pseudomonadati</taxon>
        <taxon>Thermodesulfobacteriota</taxon>
        <taxon>Syntrophobacteria</taxon>
        <taxon>Syntrophobacterales</taxon>
        <taxon>Syntrophobacteraceae</taxon>
        <taxon>Desulforhabdus</taxon>
    </lineage>
</organism>
<dbReference type="GO" id="GO:0016787">
    <property type="term" value="F:hydrolase activity"/>
    <property type="evidence" value="ECO:0007669"/>
    <property type="project" value="UniProtKB-KW"/>
</dbReference>
<sequence length="276" mass="31214">MTYPFIIPLDLELKFKTLEALLSPYPSFAVAYSGGVDSTFLAWYVQKVLGKRLHAFLVQSPFLGRRERERAQSLAREIGFSLETLFGDPIAVPSIRENSSLRCYFCKKESMTAIKERAHTLGYAAVLEGSHAGDSRSYRPGRRALKELHILSPLATAGFEKSEIREVSRLAGLSNWDLPSQSCLATRIPYGTAITSDLLSRIEEAESYLWEVGCRQVRVRIHENLARIEVTPEDFPLFMEKNTREKLLRRFKELNFAFVSLDLAGYRSGSGDKINP</sequence>
<dbReference type="PANTHER" id="PTHR43169">
    <property type="entry name" value="EXSB FAMILY PROTEIN"/>
    <property type="match status" value="1"/>
</dbReference>
<dbReference type="RefSeq" id="WP_281796311.1">
    <property type="nucleotide sequence ID" value="NZ_BSDR01000001.1"/>
</dbReference>
<dbReference type="NCBIfam" id="TIGR00268">
    <property type="entry name" value="ATP-dependent sacrificial sulfur transferase LarE"/>
    <property type="match status" value="1"/>
</dbReference>
<proteinExistence type="predicted"/>
<dbReference type="SUPFAM" id="SSF52402">
    <property type="entry name" value="Adenine nucleotide alpha hydrolases-like"/>
    <property type="match status" value="1"/>
</dbReference>
<gene>
    <name evidence="2" type="ORF">DAMNIGENAA_35530</name>
</gene>
<dbReference type="Gene3D" id="3.40.50.620">
    <property type="entry name" value="HUPs"/>
    <property type="match status" value="1"/>
</dbReference>
<feature type="active site" description="Nucleophile and sulfur donor" evidence="1">
    <location>
        <position position="183"/>
    </location>
</feature>
<dbReference type="InterPro" id="IPR014729">
    <property type="entry name" value="Rossmann-like_a/b/a_fold"/>
</dbReference>
<dbReference type="PIRSF" id="PIRSF006661">
    <property type="entry name" value="PP-lp_UCP006661"/>
    <property type="match status" value="1"/>
</dbReference>
<dbReference type="InterPro" id="IPR052188">
    <property type="entry name" value="Ni-pincer_cofactor_biosynth"/>
</dbReference>
<accession>A0A9W6LAJ3</accession>
<reference evidence="2" key="1">
    <citation type="submission" date="2022-12" db="EMBL/GenBank/DDBJ databases">
        <title>Reference genome sequencing for broad-spectrum identification of bacterial and archaeal isolates by mass spectrometry.</title>
        <authorList>
            <person name="Sekiguchi Y."/>
            <person name="Tourlousse D.M."/>
        </authorList>
    </citation>
    <scope>NUCLEOTIDE SEQUENCE</scope>
    <source>
        <strain evidence="2">ASRB1</strain>
    </source>
</reference>
<name>A0A9W6LAJ3_9BACT</name>
<keyword evidence="3" id="KW-1185">Reference proteome</keyword>
<dbReference type="CDD" id="cd01990">
    <property type="entry name" value="LarE-like"/>
    <property type="match status" value="1"/>
</dbReference>
<dbReference type="AlphaFoldDB" id="A0A9W6LAJ3"/>
<evidence type="ECO:0000256" key="1">
    <source>
        <dbReference type="PIRSR" id="PIRSR006661-1"/>
    </source>
</evidence>
<protein>
    <submittedName>
        <fullName evidence="2">Adenine nucleotide alpha hydrolase</fullName>
    </submittedName>
</protein>
<evidence type="ECO:0000313" key="2">
    <source>
        <dbReference type="EMBL" id="GLI36120.1"/>
    </source>
</evidence>
<dbReference type="GO" id="GO:0016783">
    <property type="term" value="F:sulfurtransferase activity"/>
    <property type="evidence" value="ECO:0007669"/>
    <property type="project" value="InterPro"/>
</dbReference>
<dbReference type="InterPro" id="IPR005232">
    <property type="entry name" value="LarE"/>
</dbReference>
<evidence type="ECO:0000313" key="3">
    <source>
        <dbReference type="Proteomes" id="UP001144372"/>
    </source>
</evidence>
<dbReference type="PANTHER" id="PTHR43169:SF2">
    <property type="entry name" value="NAD_GMP SYNTHASE DOMAIN-CONTAINING PROTEIN"/>
    <property type="match status" value="1"/>
</dbReference>
<dbReference type="EMBL" id="BSDR01000001">
    <property type="protein sequence ID" value="GLI36120.1"/>
    <property type="molecule type" value="Genomic_DNA"/>
</dbReference>
<keyword evidence="2" id="KW-0378">Hydrolase</keyword>